<evidence type="ECO:0000256" key="1">
    <source>
        <dbReference type="SAM" id="Phobius"/>
    </source>
</evidence>
<evidence type="ECO:0000313" key="3">
    <source>
        <dbReference type="Proteomes" id="UP000265768"/>
    </source>
</evidence>
<name>A0A3A4ATM1_9ACTN</name>
<feature type="transmembrane region" description="Helical" evidence="1">
    <location>
        <begin position="213"/>
        <end position="231"/>
    </location>
</feature>
<gene>
    <name evidence="2" type="ORF">D5H75_28700</name>
</gene>
<dbReference type="RefSeq" id="WP_119929684.1">
    <property type="nucleotide sequence ID" value="NZ_QZEY01000014.1"/>
</dbReference>
<dbReference type="AlphaFoldDB" id="A0A3A4ATM1"/>
<keyword evidence="1" id="KW-0472">Membrane</keyword>
<evidence type="ECO:0000313" key="2">
    <source>
        <dbReference type="EMBL" id="RJL24768.1"/>
    </source>
</evidence>
<proteinExistence type="predicted"/>
<protein>
    <submittedName>
        <fullName evidence="2">Uncharacterized protein</fullName>
    </submittedName>
</protein>
<feature type="transmembrane region" description="Helical" evidence="1">
    <location>
        <begin position="168"/>
        <end position="193"/>
    </location>
</feature>
<feature type="transmembrane region" description="Helical" evidence="1">
    <location>
        <begin position="97"/>
        <end position="121"/>
    </location>
</feature>
<organism evidence="2 3">
    <name type="scientific">Bailinhaonella thermotolerans</name>
    <dbReference type="NCBI Taxonomy" id="1070861"/>
    <lineage>
        <taxon>Bacteria</taxon>
        <taxon>Bacillati</taxon>
        <taxon>Actinomycetota</taxon>
        <taxon>Actinomycetes</taxon>
        <taxon>Streptosporangiales</taxon>
        <taxon>Streptosporangiaceae</taxon>
        <taxon>Bailinhaonella</taxon>
    </lineage>
</organism>
<dbReference type="Proteomes" id="UP000265768">
    <property type="component" value="Unassembled WGS sequence"/>
</dbReference>
<keyword evidence="3" id="KW-1185">Reference proteome</keyword>
<keyword evidence="1" id="KW-0812">Transmembrane</keyword>
<keyword evidence="1" id="KW-1133">Transmembrane helix</keyword>
<dbReference type="EMBL" id="QZEY01000014">
    <property type="protein sequence ID" value="RJL24768.1"/>
    <property type="molecule type" value="Genomic_DNA"/>
</dbReference>
<feature type="transmembrane region" description="Helical" evidence="1">
    <location>
        <begin position="133"/>
        <end position="156"/>
    </location>
</feature>
<comment type="caution">
    <text evidence="2">The sequence shown here is derived from an EMBL/GenBank/DDBJ whole genome shotgun (WGS) entry which is preliminary data.</text>
</comment>
<reference evidence="2 3" key="1">
    <citation type="submission" date="2018-09" db="EMBL/GenBank/DDBJ databases">
        <title>YIM 75507 draft genome.</title>
        <authorList>
            <person name="Tang S."/>
            <person name="Feng Y."/>
        </authorList>
    </citation>
    <scope>NUCLEOTIDE SEQUENCE [LARGE SCALE GENOMIC DNA]</scope>
    <source>
        <strain evidence="2 3">YIM 75507</strain>
    </source>
</reference>
<sequence length="236" mass="23824">MIALTRFHLSGFVRSTRVVLALLALVLVLGLLYSGGTPDGNPRLTPDGVQAAILGAYGTAAAFLVPVCAWSAKLLLDNEPDGQRELSAMAAGGVVRSAVAGLLAAYAFNAALALVALVAPLGIGFTHTPGGAAFWLALVFHLLAALTGTVAGALAGRVIFPAPAAGTLVLIVIVLGLVVLELTPLGAVAPPLLSLTREAAEGPAALAGELPALGMRFLGWGLLGAGLYLGLRRNRV</sequence>
<accession>A0A3A4ATM1</accession>
<feature type="transmembrane region" description="Helical" evidence="1">
    <location>
        <begin position="50"/>
        <end position="76"/>
    </location>
</feature>